<organism evidence="10 11">
    <name type="scientific">Cystoisospora suis</name>
    <dbReference type="NCBI Taxonomy" id="483139"/>
    <lineage>
        <taxon>Eukaryota</taxon>
        <taxon>Sar</taxon>
        <taxon>Alveolata</taxon>
        <taxon>Apicomplexa</taxon>
        <taxon>Conoidasida</taxon>
        <taxon>Coccidia</taxon>
        <taxon>Eucoccidiorida</taxon>
        <taxon>Eimeriorina</taxon>
        <taxon>Sarcocystidae</taxon>
        <taxon>Cystoisospora</taxon>
    </lineage>
</organism>
<comment type="caution">
    <text evidence="10">The sequence shown here is derived from an EMBL/GenBank/DDBJ whole genome shotgun (WGS) entry which is preliminary data.</text>
</comment>
<feature type="transmembrane region" description="Helical" evidence="9">
    <location>
        <begin position="37"/>
        <end position="59"/>
    </location>
</feature>
<dbReference type="Proteomes" id="UP000221165">
    <property type="component" value="Unassembled WGS sequence"/>
</dbReference>
<dbReference type="Pfam" id="PF00230">
    <property type="entry name" value="MIP"/>
    <property type="match status" value="1"/>
</dbReference>
<dbReference type="AlphaFoldDB" id="A0A2C6K849"/>
<feature type="transmembrane region" description="Helical" evidence="9">
    <location>
        <begin position="80"/>
        <end position="101"/>
    </location>
</feature>
<dbReference type="InterPro" id="IPR023271">
    <property type="entry name" value="Aquaporin-like"/>
</dbReference>
<evidence type="ECO:0000313" key="10">
    <source>
        <dbReference type="EMBL" id="PHJ21051.1"/>
    </source>
</evidence>
<keyword evidence="5 8" id="KW-0812">Transmembrane</keyword>
<dbReference type="PROSITE" id="PS00221">
    <property type="entry name" value="MIP"/>
    <property type="match status" value="1"/>
</dbReference>
<keyword evidence="6 9" id="KW-1133">Transmembrane helix</keyword>
<comment type="similarity">
    <text evidence="2 8">Belongs to the MIP/aquaporin (TC 1.A.8) family.</text>
</comment>
<dbReference type="EMBL" id="MIGC01002460">
    <property type="protein sequence ID" value="PHJ21051.1"/>
    <property type="molecule type" value="Genomic_DNA"/>
</dbReference>
<feature type="transmembrane region" description="Helical" evidence="9">
    <location>
        <begin position="12"/>
        <end position="31"/>
    </location>
</feature>
<dbReference type="Gene3D" id="1.20.1080.10">
    <property type="entry name" value="Glycerol uptake facilitator protein"/>
    <property type="match status" value="2"/>
</dbReference>
<dbReference type="VEuPathDB" id="ToxoDB:CSUI_005112"/>
<dbReference type="PANTHER" id="PTHR19139:SF199">
    <property type="entry name" value="MIP17260P"/>
    <property type="match status" value="1"/>
</dbReference>
<feature type="transmembrane region" description="Helical" evidence="9">
    <location>
        <begin position="188"/>
        <end position="210"/>
    </location>
</feature>
<evidence type="ECO:0000256" key="4">
    <source>
        <dbReference type="ARBA" id="ARBA00022475"/>
    </source>
</evidence>
<feature type="transmembrane region" description="Helical" evidence="9">
    <location>
        <begin position="121"/>
        <end position="138"/>
    </location>
</feature>
<evidence type="ECO:0000256" key="7">
    <source>
        <dbReference type="ARBA" id="ARBA00023136"/>
    </source>
</evidence>
<reference evidence="10 11" key="1">
    <citation type="journal article" date="2017" name="Int. J. Parasitol.">
        <title>The genome of the protozoan parasite Cystoisospora suis and a reverse vaccinology approach to identify vaccine candidates.</title>
        <authorList>
            <person name="Palmieri N."/>
            <person name="Shrestha A."/>
            <person name="Ruttkowski B."/>
            <person name="Beck T."/>
            <person name="Vogl C."/>
            <person name="Tomley F."/>
            <person name="Blake D.P."/>
            <person name="Joachim A."/>
        </authorList>
    </citation>
    <scope>NUCLEOTIDE SEQUENCE [LARGE SCALE GENOMIC DNA]</scope>
    <source>
        <strain evidence="10 11">Wien I</strain>
    </source>
</reference>
<dbReference type="OrthoDB" id="3222at2759"/>
<feature type="transmembrane region" description="Helical" evidence="9">
    <location>
        <begin position="222"/>
        <end position="240"/>
    </location>
</feature>
<dbReference type="InterPro" id="IPR022357">
    <property type="entry name" value="MIP_CS"/>
</dbReference>
<feature type="transmembrane region" description="Helical" evidence="9">
    <location>
        <begin position="145"/>
        <end position="168"/>
    </location>
</feature>
<dbReference type="PANTHER" id="PTHR19139">
    <property type="entry name" value="AQUAPORIN TRANSPORTER"/>
    <property type="match status" value="1"/>
</dbReference>
<feature type="transmembrane region" description="Helical" evidence="9">
    <location>
        <begin position="374"/>
        <end position="390"/>
    </location>
</feature>
<evidence type="ECO:0000256" key="5">
    <source>
        <dbReference type="ARBA" id="ARBA00022692"/>
    </source>
</evidence>
<evidence type="ECO:0000256" key="9">
    <source>
        <dbReference type="SAM" id="Phobius"/>
    </source>
</evidence>
<keyword evidence="7 9" id="KW-0472">Membrane</keyword>
<proteinExistence type="inferred from homology"/>
<dbReference type="PRINTS" id="PR00783">
    <property type="entry name" value="MINTRINSICP"/>
</dbReference>
<keyword evidence="11" id="KW-1185">Reference proteome</keyword>
<gene>
    <name evidence="10" type="ORF">CSUI_005112</name>
</gene>
<dbReference type="GeneID" id="94428502"/>
<dbReference type="RefSeq" id="XP_067922736.1">
    <property type="nucleotide sequence ID" value="XM_068065291.1"/>
</dbReference>
<evidence type="ECO:0000256" key="6">
    <source>
        <dbReference type="ARBA" id="ARBA00022989"/>
    </source>
</evidence>
<comment type="subcellular location">
    <subcellularLocation>
        <location evidence="1">Cell membrane</location>
        <topology evidence="1">Multi-pass membrane protein</topology>
    </subcellularLocation>
</comment>
<evidence type="ECO:0000256" key="3">
    <source>
        <dbReference type="ARBA" id="ARBA00022448"/>
    </source>
</evidence>
<dbReference type="GO" id="GO:0015250">
    <property type="term" value="F:water channel activity"/>
    <property type="evidence" value="ECO:0007669"/>
    <property type="project" value="TreeGrafter"/>
</dbReference>
<dbReference type="SUPFAM" id="SSF81338">
    <property type="entry name" value="Aquaporin-like"/>
    <property type="match status" value="2"/>
</dbReference>
<dbReference type="GO" id="GO:0005886">
    <property type="term" value="C:plasma membrane"/>
    <property type="evidence" value="ECO:0007669"/>
    <property type="project" value="UniProtKB-SubCell"/>
</dbReference>
<feature type="transmembrane region" description="Helical" evidence="9">
    <location>
        <begin position="396"/>
        <end position="420"/>
    </location>
</feature>
<evidence type="ECO:0000256" key="2">
    <source>
        <dbReference type="ARBA" id="ARBA00006175"/>
    </source>
</evidence>
<dbReference type="InterPro" id="IPR000425">
    <property type="entry name" value="MIP"/>
</dbReference>
<feature type="transmembrane region" description="Helical" evidence="9">
    <location>
        <begin position="287"/>
        <end position="304"/>
    </location>
</feature>
<dbReference type="InterPro" id="IPR034294">
    <property type="entry name" value="Aquaporin_transptr"/>
</dbReference>
<evidence type="ECO:0000313" key="11">
    <source>
        <dbReference type="Proteomes" id="UP000221165"/>
    </source>
</evidence>
<feature type="transmembrane region" description="Helical" evidence="9">
    <location>
        <begin position="324"/>
        <end position="343"/>
    </location>
</feature>
<protein>
    <submittedName>
        <fullName evidence="10">Aquaporin 2</fullName>
    </submittedName>
</protein>
<keyword evidence="3 8" id="KW-0813">Transport</keyword>
<evidence type="ECO:0000256" key="8">
    <source>
        <dbReference type="RuleBase" id="RU000477"/>
    </source>
</evidence>
<name>A0A2C6K849_9APIC</name>
<keyword evidence="4" id="KW-1003">Cell membrane</keyword>
<sequence length="428" mass="44494">MAMSDVDKKGLAAEFVGSFALLFGAGLLSMFQSDYFSYGLAISLTYAVLTTAIYQFRVAQLNPILTLTEIFAGRVKASNGAFNIGAQFLGACLGATLSALICGESGFIPAGVEGAISNKILLAQGVFCTILAFSHIELSAEGGRLPGITVALVTYAAYTATAGLSGYLNPAIAVGSNVGNALQGNTIYASQFFSFVIIPFLAAAAGWGLYKLAVDNLLLSELIGSLVFTYCACCALAGGIQTFNSALSIGCIAAALVYTIGWKSGGAINPAVSIGTLGGGNGRPGDVLMYSLFQFGGGALGAFLARHTMGPIGLLNILRNGDNLYDLVLLFVFSMLLMAAYVLTFGDVLGRPAGVMVGLVYWGFHMFFTKAMTLNVQTAFGIIVSQWLLSGEGEDWGNSLACLGVPCLGSLLSCALLSLLPSKYQRIP</sequence>
<accession>A0A2C6K849</accession>
<evidence type="ECO:0000256" key="1">
    <source>
        <dbReference type="ARBA" id="ARBA00004651"/>
    </source>
</evidence>